<organism evidence="1 2">
    <name type="scientific">Blattamonas nauphoetae</name>
    <dbReference type="NCBI Taxonomy" id="2049346"/>
    <lineage>
        <taxon>Eukaryota</taxon>
        <taxon>Metamonada</taxon>
        <taxon>Preaxostyla</taxon>
        <taxon>Oxymonadida</taxon>
        <taxon>Blattamonas</taxon>
    </lineage>
</organism>
<gene>
    <name evidence="1" type="ORF">BLNAU_13955</name>
</gene>
<name>A0ABQ9XF59_9EUKA</name>
<evidence type="ECO:0008006" key="3">
    <source>
        <dbReference type="Google" id="ProtNLM"/>
    </source>
</evidence>
<keyword evidence="2" id="KW-1185">Reference proteome</keyword>
<dbReference type="Proteomes" id="UP001281761">
    <property type="component" value="Unassembled WGS sequence"/>
</dbReference>
<comment type="caution">
    <text evidence="1">The sequence shown here is derived from an EMBL/GenBank/DDBJ whole genome shotgun (WGS) entry which is preliminary data.</text>
</comment>
<evidence type="ECO:0000313" key="1">
    <source>
        <dbReference type="EMBL" id="KAK2951112.1"/>
    </source>
</evidence>
<evidence type="ECO:0000313" key="2">
    <source>
        <dbReference type="Proteomes" id="UP001281761"/>
    </source>
</evidence>
<accession>A0ABQ9XF59</accession>
<proteinExistence type="predicted"/>
<reference evidence="1 2" key="1">
    <citation type="journal article" date="2022" name="bioRxiv">
        <title>Genomics of Preaxostyla Flagellates Illuminates Evolutionary Transitions and the Path Towards Mitochondrial Loss.</title>
        <authorList>
            <person name="Novak L.V.F."/>
            <person name="Treitli S.C."/>
            <person name="Pyrih J."/>
            <person name="Halakuc P."/>
            <person name="Pipaliya S.V."/>
            <person name="Vacek V."/>
            <person name="Brzon O."/>
            <person name="Soukal P."/>
            <person name="Eme L."/>
            <person name="Dacks J.B."/>
            <person name="Karnkowska A."/>
            <person name="Elias M."/>
            <person name="Hampl V."/>
        </authorList>
    </citation>
    <scope>NUCLEOTIDE SEQUENCE [LARGE SCALE GENOMIC DNA]</scope>
    <source>
        <strain evidence="1">NAU3</strain>
        <tissue evidence="1">Gut</tissue>
    </source>
</reference>
<dbReference type="Gene3D" id="1.25.10.10">
    <property type="entry name" value="Leucine-rich Repeat Variant"/>
    <property type="match status" value="1"/>
</dbReference>
<dbReference type="EMBL" id="JARBJD010000124">
    <property type="protein sequence ID" value="KAK2951112.1"/>
    <property type="molecule type" value="Genomic_DNA"/>
</dbReference>
<protein>
    <recommendedName>
        <fullName evidence="3">FPL domain-containing protein</fullName>
    </recommendedName>
</protein>
<dbReference type="SUPFAM" id="SSF48371">
    <property type="entry name" value="ARM repeat"/>
    <property type="match status" value="1"/>
</dbReference>
<dbReference type="InterPro" id="IPR011989">
    <property type="entry name" value="ARM-like"/>
</dbReference>
<dbReference type="InterPro" id="IPR016024">
    <property type="entry name" value="ARM-type_fold"/>
</dbReference>
<sequence>MLMYITTRLLSRETILSNDETTDEKPESSTQISLRRSKQFKIGKELDGDITQNTLTQQYAMDREQLASTINDILTAMNTETSDPLNRYLAMLSSMAHLAGFCSVFVELNGIEALVSLNSQFTKENPNKTFLELIWAYHCSEAASPLLTSPISNDLVELLKTSETETAELVLKCLINLGVDKVDLIRSQLGPTLLPSLSLLLQTTLPVHHQHLSIRDNIAFFGESSQDKSTKLCLNLLILVVEGSQQFRLDNEFVRLIVPLLRHNSTNIVLLVLRVLHTITSNPDISGTMRQQIPAAQIDGSTRSVPMMTLVAELFDNYLSRLRTQIGQIQLLWTNESESAMLLDSNTGATNASESVDVLTLTPRISATCDVMSGLSNLFSSAVYWEDQLHEMVLGCGMLRLFGDCFSFFLESLEFEDSLTRANPAVELSWMDSRTSVKEDAIRVVRSCVVGIVEVIELSHDRSDLIFRSIHPQQQKPHKTFFSVLSTLLSTGVPDLTQPVARIVKQILTWRDGYLPKILKSGLVEVLFRYVITQDIDDELTERQLMQIANRVLAGGNQSYLQHYQPRMIERVSAHRFHSLLAQFHFVEMMANRSQMRTKEWSNDLKELQYLSSEIEALMNSSQRTGS</sequence>